<proteinExistence type="predicted"/>
<accession>A0A914PZE9</accession>
<organism evidence="1 2">
    <name type="scientific">Panagrolaimus davidi</name>
    <dbReference type="NCBI Taxonomy" id="227884"/>
    <lineage>
        <taxon>Eukaryota</taxon>
        <taxon>Metazoa</taxon>
        <taxon>Ecdysozoa</taxon>
        <taxon>Nematoda</taxon>
        <taxon>Chromadorea</taxon>
        <taxon>Rhabditida</taxon>
        <taxon>Tylenchina</taxon>
        <taxon>Panagrolaimomorpha</taxon>
        <taxon>Panagrolaimoidea</taxon>
        <taxon>Panagrolaimidae</taxon>
        <taxon>Panagrolaimus</taxon>
    </lineage>
</organism>
<name>A0A914PZE9_9BILA</name>
<dbReference type="WBParaSite" id="PDA_v2.g23778.t1">
    <property type="protein sequence ID" value="PDA_v2.g23778.t1"/>
    <property type="gene ID" value="PDA_v2.g23778"/>
</dbReference>
<sequence length="123" mass="14176">MHHSRASMFSEQKFFWQLPISDVNICSDILDIGNGKLCCNPPTLYYIPDQRKASCVEIDLSQQFSKFLRGEFRTRFTLPNWNSNGVLMHEETTNTLLMVDFEKLKINKLSSDESTVFDSSVTT</sequence>
<protein>
    <submittedName>
        <fullName evidence="2">Uncharacterized protein</fullName>
    </submittedName>
</protein>
<dbReference type="AlphaFoldDB" id="A0A914PZE9"/>
<evidence type="ECO:0000313" key="1">
    <source>
        <dbReference type="Proteomes" id="UP000887578"/>
    </source>
</evidence>
<dbReference type="Proteomes" id="UP000887578">
    <property type="component" value="Unplaced"/>
</dbReference>
<keyword evidence="1" id="KW-1185">Reference proteome</keyword>
<reference evidence="2" key="1">
    <citation type="submission" date="2022-11" db="UniProtKB">
        <authorList>
            <consortium name="WormBaseParasite"/>
        </authorList>
    </citation>
    <scope>IDENTIFICATION</scope>
</reference>
<evidence type="ECO:0000313" key="2">
    <source>
        <dbReference type="WBParaSite" id="PDA_v2.g23778.t1"/>
    </source>
</evidence>